<dbReference type="OrthoDB" id="9808130at2"/>
<reference evidence="3" key="1">
    <citation type="submission" date="2017-08" db="EMBL/GenBank/DDBJ databases">
        <title>Direct submision.</title>
        <authorList>
            <person name="Kim S.-J."/>
            <person name="Rhee S.-K."/>
        </authorList>
    </citation>
    <scope>NUCLEOTIDE SEQUENCE [LARGE SCALE GENOMIC DNA]</scope>
    <source>
        <strain evidence="3">GI5</strain>
    </source>
</reference>
<sequence>MIKHIVMWKLLEQAEGNSKIENARLAKVRLEALNGKVPGLLKLEVGVDFSCSDSSFDLILYSEFEDRAALERYQQHPEHQAVFPFMKAIRSERAVVDYEV</sequence>
<dbReference type="RefSeq" id="WP_101894732.1">
    <property type="nucleotide sequence ID" value="NZ_CP022684.1"/>
</dbReference>
<organism evidence="2 3">
    <name type="scientific">Ketobacter alkanivorans</name>
    <dbReference type="NCBI Taxonomy" id="1917421"/>
    <lineage>
        <taxon>Bacteria</taxon>
        <taxon>Pseudomonadati</taxon>
        <taxon>Pseudomonadota</taxon>
        <taxon>Gammaproteobacteria</taxon>
        <taxon>Pseudomonadales</taxon>
        <taxon>Ketobacteraceae</taxon>
        <taxon>Ketobacter</taxon>
    </lineage>
</organism>
<protein>
    <submittedName>
        <fullName evidence="2">Stress responsive protein</fullName>
    </submittedName>
</protein>
<dbReference type="InterPro" id="IPR013097">
    <property type="entry name" value="Dabb"/>
</dbReference>
<feature type="domain" description="Stress-response A/B barrel" evidence="1">
    <location>
        <begin position="2"/>
        <end position="98"/>
    </location>
</feature>
<dbReference type="PANTHER" id="PTHR37832">
    <property type="entry name" value="BLL2683 PROTEIN"/>
    <property type="match status" value="1"/>
</dbReference>
<dbReference type="PANTHER" id="PTHR37832:SF1">
    <property type="entry name" value="STRESS-RESPONSE A_B BARREL DOMAIN-CONTAINING PROTEIN"/>
    <property type="match status" value="1"/>
</dbReference>
<dbReference type="KEGG" id="kak:Kalk_13375"/>
<dbReference type="AlphaFoldDB" id="A0A2K9LRB2"/>
<dbReference type="Proteomes" id="UP000235116">
    <property type="component" value="Chromosome"/>
</dbReference>
<dbReference type="SMART" id="SM00886">
    <property type="entry name" value="Dabb"/>
    <property type="match status" value="1"/>
</dbReference>
<name>A0A2K9LRB2_9GAMM</name>
<dbReference type="Pfam" id="PF07876">
    <property type="entry name" value="Dabb"/>
    <property type="match status" value="1"/>
</dbReference>
<accession>A0A2K9LRB2</accession>
<dbReference type="InterPro" id="IPR011008">
    <property type="entry name" value="Dimeric_a/b-barrel"/>
</dbReference>
<dbReference type="SUPFAM" id="SSF54909">
    <property type="entry name" value="Dimeric alpha+beta barrel"/>
    <property type="match status" value="1"/>
</dbReference>
<evidence type="ECO:0000313" key="3">
    <source>
        <dbReference type="Proteomes" id="UP000235116"/>
    </source>
</evidence>
<evidence type="ECO:0000313" key="2">
    <source>
        <dbReference type="EMBL" id="AUM13354.1"/>
    </source>
</evidence>
<evidence type="ECO:0000259" key="1">
    <source>
        <dbReference type="PROSITE" id="PS51502"/>
    </source>
</evidence>
<gene>
    <name evidence="2" type="ORF">Kalk_13375</name>
</gene>
<dbReference type="PROSITE" id="PS51502">
    <property type="entry name" value="S_R_A_B_BARREL"/>
    <property type="match status" value="1"/>
</dbReference>
<proteinExistence type="predicted"/>
<dbReference type="EMBL" id="CP022684">
    <property type="protein sequence ID" value="AUM13354.1"/>
    <property type="molecule type" value="Genomic_DNA"/>
</dbReference>
<keyword evidence="3" id="KW-1185">Reference proteome</keyword>
<dbReference type="Gene3D" id="3.30.70.100">
    <property type="match status" value="1"/>
</dbReference>